<gene>
    <name evidence="2" type="ORF">JZ751_006710</name>
</gene>
<evidence type="ECO:0000313" key="2">
    <source>
        <dbReference type="EMBL" id="KAG9346399.1"/>
    </source>
</evidence>
<evidence type="ECO:0000256" key="1">
    <source>
        <dbReference type="SAM" id="MobiDB-lite"/>
    </source>
</evidence>
<evidence type="ECO:0000313" key="3">
    <source>
        <dbReference type="Proteomes" id="UP000824540"/>
    </source>
</evidence>
<dbReference type="AlphaFoldDB" id="A0A8T2P255"/>
<name>A0A8T2P255_9TELE</name>
<comment type="caution">
    <text evidence="2">The sequence shown here is derived from an EMBL/GenBank/DDBJ whole genome shotgun (WGS) entry which is preliminary data.</text>
</comment>
<feature type="compositionally biased region" description="Basic residues" evidence="1">
    <location>
        <begin position="1"/>
        <end position="10"/>
    </location>
</feature>
<sequence>MAKLNCAKKRAGTDDIKTTSASSEAPAFSDMDLIDSADWGGGAEREARSQPHWGAHSLHPLLSPLQYFFELNADILSAISVKHRPKELELLSWRDSAADLVETTASMNSCL</sequence>
<accession>A0A8T2P255</accession>
<organism evidence="2 3">
    <name type="scientific">Albula glossodonta</name>
    <name type="common">roundjaw bonefish</name>
    <dbReference type="NCBI Taxonomy" id="121402"/>
    <lineage>
        <taxon>Eukaryota</taxon>
        <taxon>Metazoa</taxon>
        <taxon>Chordata</taxon>
        <taxon>Craniata</taxon>
        <taxon>Vertebrata</taxon>
        <taxon>Euteleostomi</taxon>
        <taxon>Actinopterygii</taxon>
        <taxon>Neopterygii</taxon>
        <taxon>Teleostei</taxon>
        <taxon>Albuliformes</taxon>
        <taxon>Albulidae</taxon>
        <taxon>Albula</taxon>
    </lineage>
</organism>
<feature type="region of interest" description="Disordered" evidence="1">
    <location>
        <begin position="1"/>
        <end position="24"/>
    </location>
</feature>
<dbReference type="Proteomes" id="UP000824540">
    <property type="component" value="Unassembled WGS sequence"/>
</dbReference>
<proteinExistence type="predicted"/>
<keyword evidence="3" id="KW-1185">Reference proteome</keyword>
<protein>
    <submittedName>
        <fullName evidence="2">Uncharacterized protein</fullName>
    </submittedName>
</protein>
<reference evidence="2" key="1">
    <citation type="thesis" date="2021" institute="BYU ScholarsArchive" country="Provo, UT, USA">
        <title>Applications of and Algorithms for Genome Assembly and Genomic Analyses with an Emphasis on Marine Teleosts.</title>
        <authorList>
            <person name="Pickett B.D."/>
        </authorList>
    </citation>
    <scope>NUCLEOTIDE SEQUENCE</scope>
    <source>
        <strain evidence="2">HI-2016</strain>
    </source>
</reference>
<dbReference type="EMBL" id="JAFBMS010000015">
    <property type="protein sequence ID" value="KAG9346399.1"/>
    <property type="molecule type" value="Genomic_DNA"/>
</dbReference>